<protein>
    <submittedName>
        <fullName evidence="10">ABC transporter permease</fullName>
    </submittedName>
</protein>
<keyword evidence="5 7" id="KW-0472">Membrane</keyword>
<evidence type="ECO:0000256" key="7">
    <source>
        <dbReference type="SAM" id="Phobius"/>
    </source>
</evidence>
<comment type="subcellular location">
    <subcellularLocation>
        <location evidence="1">Cell membrane</location>
        <topology evidence="1">Multi-pass membrane protein</topology>
    </subcellularLocation>
</comment>
<organism evidence="10 11">
    <name type="scientific">Fluctibacter halophilus</name>
    <dbReference type="NCBI Taxonomy" id="226011"/>
    <lineage>
        <taxon>Bacteria</taxon>
        <taxon>Pseudomonadati</taxon>
        <taxon>Pseudomonadota</taxon>
        <taxon>Gammaproteobacteria</taxon>
        <taxon>Alteromonadales</taxon>
        <taxon>Alteromonadaceae</taxon>
        <taxon>Fluctibacter</taxon>
    </lineage>
</organism>
<keyword evidence="11" id="KW-1185">Reference proteome</keyword>
<gene>
    <name evidence="10" type="ORF">LJ739_10850</name>
</gene>
<comment type="similarity">
    <text evidence="6">Belongs to the ABC-4 integral membrane protein family.</text>
</comment>
<dbReference type="InterPro" id="IPR050250">
    <property type="entry name" value="Macrolide_Exporter_MacB"/>
</dbReference>
<dbReference type="PANTHER" id="PTHR30572:SF4">
    <property type="entry name" value="ABC TRANSPORTER PERMEASE YTRF"/>
    <property type="match status" value="1"/>
</dbReference>
<keyword evidence="3 7" id="KW-0812">Transmembrane</keyword>
<comment type="caution">
    <text evidence="10">The sequence shown here is derived from an EMBL/GenBank/DDBJ whole genome shotgun (WGS) entry which is preliminary data.</text>
</comment>
<evidence type="ECO:0000259" key="9">
    <source>
        <dbReference type="Pfam" id="PF12704"/>
    </source>
</evidence>
<feature type="transmembrane region" description="Helical" evidence="7">
    <location>
        <begin position="319"/>
        <end position="352"/>
    </location>
</feature>
<proteinExistence type="inferred from homology"/>
<sequence>MKTFDALNWVKTSVLSQRSRNFLTVLGFAIGVSAVTLLAAMGDSLKQFVLNEFTQFGSNIIGITPGKTDTMGVTGILRTNRGISLEDAQSLATLPEVEGVVPVVAGTAEIKYRNLTRATELVGVSHYAAQAWKMTVAQGQFLPADDLMHPRAFVVLGSKLHRELFGTAPALGEPLRIAGSRFTVVGVFAPKGQFLGMDLDEMAYIPAARGLSMFNRESLMEVDLLYSPGLNSDWVAEQARQHLLRRHGVEDFTIVTQDQMLDTLDGILNVVRFAGIAIGSISLLVGSVGIYSILTISLWQRRNEVGLLRALGMQQNLLVRLFLGEAVFIAVLGGAAGLVILTVVQMVLSLVLPQLPPLLTLSSAGLGLGVSVVIGILAGARPAIQASRLPPIEALRAE</sequence>
<feature type="domain" description="MacB-like periplasmic core" evidence="9">
    <location>
        <begin position="22"/>
        <end position="241"/>
    </location>
</feature>
<dbReference type="Proteomes" id="UP001520878">
    <property type="component" value="Unassembled WGS sequence"/>
</dbReference>
<feature type="transmembrane region" description="Helical" evidence="7">
    <location>
        <begin position="358"/>
        <end position="380"/>
    </location>
</feature>
<keyword evidence="2" id="KW-1003">Cell membrane</keyword>
<dbReference type="PANTHER" id="PTHR30572">
    <property type="entry name" value="MEMBRANE COMPONENT OF TRANSPORTER-RELATED"/>
    <property type="match status" value="1"/>
</dbReference>
<dbReference type="Pfam" id="PF12704">
    <property type="entry name" value="MacB_PCD"/>
    <property type="match status" value="1"/>
</dbReference>
<dbReference type="EMBL" id="JAJEWP010000002">
    <property type="protein sequence ID" value="MCC2616740.1"/>
    <property type="molecule type" value="Genomic_DNA"/>
</dbReference>
<evidence type="ECO:0000313" key="10">
    <source>
        <dbReference type="EMBL" id="MCC2616740.1"/>
    </source>
</evidence>
<dbReference type="Pfam" id="PF02687">
    <property type="entry name" value="FtsX"/>
    <property type="match status" value="1"/>
</dbReference>
<dbReference type="InterPro" id="IPR025857">
    <property type="entry name" value="MacB_PCD"/>
</dbReference>
<feature type="domain" description="ABC3 transporter permease C-terminal" evidence="8">
    <location>
        <begin position="277"/>
        <end position="391"/>
    </location>
</feature>
<evidence type="ECO:0000256" key="4">
    <source>
        <dbReference type="ARBA" id="ARBA00022989"/>
    </source>
</evidence>
<keyword evidence="4 7" id="KW-1133">Transmembrane helix</keyword>
<feature type="transmembrane region" description="Helical" evidence="7">
    <location>
        <begin position="21"/>
        <end position="41"/>
    </location>
</feature>
<evidence type="ECO:0000256" key="6">
    <source>
        <dbReference type="ARBA" id="ARBA00038076"/>
    </source>
</evidence>
<dbReference type="RefSeq" id="WP_229160354.1">
    <property type="nucleotide sequence ID" value="NZ_JAJEWP010000002.1"/>
</dbReference>
<accession>A0ABS8GAA9</accession>
<evidence type="ECO:0000256" key="3">
    <source>
        <dbReference type="ARBA" id="ARBA00022692"/>
    </source>
</evidence>
<reference evidence="10 11" key="1">
    <citation type="submission" date="2021-10" db="EMBL/GenBank/DDBJ databases">
        <title>Draft genome of Aestuariibacter halophilus JC2043.</title>
        <authorList>
            <person name="Emsley S.A."/>
            <person name="Pfannmuller K.M."/>
            <person name="Ushijima B."/>
            <person name="Saw J.H."/>
            <person name="Videau P."/>
        </authorList>
    </citation>
    <scope>NUCLEOTIDE SEQUENCE [LARGE SCALE GENOMIC DNA]</scope>
    <source>
        <strain evidence="10 11">JC2043</strain>
    </source>
</reference>
<evidence type="ECO:0000259" key="8">
    <source>
        <dbReference type="Pfam" id="PF02687"/>
    </source>
</evidence>
<feature type="transmembrane region" description="Helical" evidence="7">
    <location>
        <begin position="273"/>
        <end position="299"/>
    </location>
</feature>
<name>A0ABS8GAA9_9ALTE</name>
<dbReference type="InterPro" id="IPR003838">
    <property type="entry name" value="ABC3_permease_C"/>
</dbReference>
<evidence type="ECO:0000256" key="5">
    <source>
        <dbReference type="ARBA" id="ARBA00023136"/>
    </source>
</evidence>
<evidence type="ECO:0000313" key="11">
    <source>
        <dbReference type="Proteomes" id="UP001520878"/>
    </source>
</evidence>
<evidence type="ECO:0000256" key="2">
    <source>
        <dbReference type="ARBA" id="ARBA00022475"/>
    </source>
</evidence>
<evidence type="ECO:0000256" key="1">
    <source>
        <dbReference type="ARBA" id="ARBA00004651"/>
    </source>
</evidence>